<feature type="domain" description="Type I restriction modification DNA specificity" evidence="4">
    <location>
        <begin position="281"/>
        <end position="428"/>
    </location>
</feature>
<evidence type="ECO:0000313" key="5">
    <source>
        <dbReference type="EMBL" id="KZN48406.1"/>
    </source>
</evidence>
<dbReference type="InterPro" id="IPR000055">
    <property type="entry name" value="Restrct_endonuc_typeI_TRD"/>
</dbReference>
<organism evidence="5 6">
    <name type="scientific">Pseudoalteromonas luteoviolacea H33</name>
    <dbReference type="NCBI Taxonomy" id="1365251"/>
    <lineage>
        <taxon>Bacteria</taxon>
        <taxon>Pseudomonadati</taxon>
        <taxon>Pseudomonadota</taxon>
        <taxon>Gammaproteobacteria</taxon>
        <taxon>Alteromonadales</taxon>
        <taxon>Pseudoalteromonadaceae</taxon>
        <taxon>Pseudoalteromonas</taxon>
    </lineage>
</organism>
<dbReference type="InterPro" id="IPR044946">
    <property type="entry name" value="Restrct_endonuc_typeI_TRD_sf"/>
</dbReference>
<evidence type="ECO:0000259" key="4">
    <source>
        <dbReference type="Pfam" id="PF01420"/>
    </source>
</evidence>
<dbReference type="SUPFAM" id="SSF116734">
    <property type="entry name" value="DNA methylase specificity domain"/>
    <property type="match status" value="2"/>
</dbReference>
<dbReference type="Proteomes" id="UP000076503">
    <property type="component" value="Unassembled WGS sequence"/>
</dbReference>
<evidence type="ECO:0000313" key="6">
    <source>
        <dbReference type="Proteomes" id="UP000076503"/>
    </source>
</evidence>
<name>A0A167D4K1_9GAMM</name>
<accession>A0A167D4K1</accession>
<evidence type="ECO:0000256" key="3">
    <source>
        <dbReference type="ARBA" id="ARBA00023125"/>
    </source>
</evidence>
<comment type="caution">
    <text evidence="5">The sequence shown here is derived from an EMBL/GenBank/DDBJ whole genome shotgun (WGS) entry which is preliminary data.</text>
</comment>
<feature type="domain" description="Type I restriction modification DNA specificity" evidence="4">
    <location>
        <begin position="4"/>
        <end position="184"/>
    </location>
</feature>
<dbReference type="GO" id="GO:0009307">
    <property type="term" value="P:DNA restriction-modification system"/>
    <property type="evidence" value="ECO:0007669"/>
    <property type="project" value="UniProtKB-KW"/>
</dbReference>
<dbReference type="OrthoDB" id="9798929at2"/>
<sequence>MANKWKTTSLKDLGVQLIDCDHKTPKAVEDGIPYIGIPQMDKGRINFDANPRLISEADFIHWTRKANPMYGDIILSRRCNSGETVYVPKGAKFALGQNLVLLRPTGERMHPEYLRWAVQGREWWNEVSKYLNPGAIFESLKCADIPKFEIPEPPKDVQIKIAETLSAISNKIELNQQTNQTLEQMAQALFKSWFVDFDPVFDNALAKGVAVSDFPEALQKKAQQRYEQRQLFDDAELSANKEADVKPLTAAASASEELASLFPSEFEQTDEPSIGINGWIPKGWRTPFLYDLGEFINGAAYKKFEPNKDGKGLPIIKIAELKNGITGRTGFSTVNMPEKYRLNNRDILFSWSGNPDTSIDTFVWGLGDAWLNQHIFKVVPNDECSYSFLLSLLKFLKPEFSAIARDKQTTGLGHVTVKDLKNLAVVMPCSVLLNEFDKLVLPLFDRVFVNMQSTIELVRTRDYLLPKLISGELQLPQESAKTEALKQ</sequence>
<dbReference type="RefSeq" id="WP_063363008.1">
    <property type="nucleotide sequence ID" value="NZ_AUXZ01000091.1"/>
</dbReference>
<comment type="similarity">
    <text evidence="1">Belongs to the type-I restriction system S methylase family.</text>
</comment>
<evidence type="ECO:0000256" key="1">
    <source>
        <dbReference type="ARBA" id="ARBA00010923"/>
    </source>
</evidence>
<dbReference type="Gene3D" id="3.90.220.20">
    <property type="entry name" value="DNA methylase specificity domains"/>
    <property type="match status" value="2"/>
</dbReference>
<dbReference type="Pfam" id="PF01420">
    <property type="entry name" value="Methylase_S"/>
    <property type="match status" value="2"/>
</dbReference>
<dbReference type="EMBL" id="AUXZ01000091">
    <property type="protein sequence ID" value="KZN48406.1"/>
    <property type="molecule type" value="Genomic_DNA"/>
</dbReference>
<dbReference type="GO" id="GO:0003677">
    <property type="term" value="F:DNA binding"/>
    <property type="evidence" value="ECO:0007669"/>
    <property type="project" value="UniProtKB-KW"/>
</dbReference>
<dbReference type="PANTHER" id="PTHR30408">
    <property type="entry name" value="TYPE-1 RESTRICTION ENZYME ECOKI SPECIFICITY PROTEIN"/>
    <property type="match status" value="1"/>
</dbReference>
<proteinExistence type="inferred from homology"/>
<dbReference type="PATRIC" id="fig|1365251.3.peg.3719"/>
<protein>
    <recommendedName>
        <fullName evidence="4">Type I restriction modification DNA specificity domain-containing protein</fullName>
    </recommendedName>
</protein>
<evidence type="ECO:0000256" key="2">
    <source>
        <dbReference type="ARBA" id="ARBA00022747"/>
    </source>
</evidence>
<gene>
    <name evidence="5" type="ORF">N476_21275</name>
</gene>
<dbReference type="AlphaFoldDB" id="A0A167D4K1"/>
<keyword evidence="2" id="KW-0680">Restriction system</keyword>
<reference evidence="5 6" key="1">
    <citation type="submission" date="2013-07" db="EMBL/GenBank/DDBJ databases">
        <title>Comparative Genomic and Metabolomic Analysis of Twelve Strains of Pseudoalteromonas luteoviolacea.</title>
        <authorList>
            <person name="Vynne N.G."/>
            <person name="Mansson M."/>
            <person name="Gram L."/>
        </authorList>
    </citation>
    <scope>NUCLEOTIDE SEQUENCE [LARGE SCALE GENOMIC DNA]</scope>
    <source>
        <strain evidence="5 6">H33</strain>
    </source>
</reference>
<keyword evidence="3" id="KW-0238">DNA-binding</keyword>
<dbReference type="InterPro" id="IPR052021">
    <property type="entry name" value="Type-I_RS_S_subunit"/>
</dbReference>
<dbReference type="PANTHER" id="PTHR30408:SF13">
    <property type="entry name" value="TYPE I RESTRICTION ENZYME HINDI SPECIFICITY SUBUNIT"/>
    <property type="match status" value="1"/>
</dbReference>